<dbReference type="STRING" id="1770058.A3840_02320"/>
<dbReference type="Pfam" id="PF12146">
    <property type="entry name" value="Hydrolase_4"/>
    <property type="match status" value="1"/>
</dbReference>
<dbReference type="Gene3D" id="3.40.50.1820">
    <property type="entry name" value="alpha/beta hydrolase"/>
    <property type="match status" value="1"/>
</dbReference>
<feature type="region of interest" description="Disordered" evidence="1">
    <location>
        <begin position="1"/>
        <end position="20"/>
    </location>
</feature>
<feature type="domain" description="Serine aminopeptidase S33" evidence="2">
    <location>
        <begin position="28"/>
        <end position="219"/>
    </location>
</feature>
<evidence type="ECO:0000259" key="2">
    <source>
        <dbReference type="Pfam" id="PF12146"/>
    </source>
</evidence>
<dbReference type="InterPro" id="IPR000073">
    <property type="entry name" value="AB_hydrolase_1"/>
</dbReference>
<dbReference type="RefSeq" id="WP_067451262.1">
    <property type="nucleotide sequence ID" value="NZ_LVVY01000061.1"/>
</dbReference>
<dbReference type="InterPro" id="IPR022742">
    <property type="entry name" value="Hydrolase_4"/>
</dbReference>
<comment type="caution">
    <text evidence="3">The sequence shown here is derived from an EMBL/GenBank/DDBJ whole genome shotgun (WGS) entry which is preliminary data.</text>
</comment>
<dbReference type="PRINTS" id="PR00111">
    <property type="entry name" value="ABHYDROLASE"/>
</dbReference>
<evidence type="ECO:0000256" key="1">
    <source>
        <dbReference type="SAM" id="MobiDB-lite"/>
    </source>
</evidence>
<dbReference type="PANTHER" id="PTHR43194">
    <property type="entry name" value="HYDROLASE ALPHA/BETA FOLD FAMILY"/>
    <property type="match status" value="1"/>
</dbReference>
<protein>
    <recommendedName>
        <fullName evidence="2">Serine aminopeptidase S33 domain-containing protein</fullName>
    </recommendedName>
</protein>
<dbReference type="AlphaFoldDB" id="A0A178I3M1"/>
<dbReference type="Proteomes" id="UP000078389">
    <property type="component" value="Unassembled WGS sequence"/>
</dbReference>
<dbReference type="InterPro" id="IPR029058">
    <property type="entry name" value="AB_hydrolase_fold"/>
</dbReference>
<evidence type="ECO:0000313" key="4">
    <source>
        <dbReference type="Proteomes" id="UP000078389"/>
    </source>
</evidence>
<reference evidence="3 4" key="1">
    <citation type="submission" date="2016-03" db="EMBL/GenBank/DDBJ databases">
        <title>Genome sequencing of Devosia sp. S37.</title>
        <authorList>
            <person name="Mohd Nor M."/>
        </authorList>
    </citation>
    <scope>NUCLEOTIDE SEQUENCE [LARGE SCALE GENOMIC DNA]</scope>
    <source>
        <strain evidence="3 4">S37</strain>
    </source>
</reference>
<proteinExistence type="predicted"/>
<sequence length="267" mass="28139">MDHRRDISASDGTPLSYRLSGPEDGEPVLLGHGLGAGAAQFAADAAWFAARGYRVLTPDLRGHGDSGMPPAITAAAFAPARLRADLYDMLDHAGMADVHWVGNSLGGILGLGATGEQPRRLKSLATFGTALALDLGVAGWPFLALDRFPGRRIAAWLTARSTTRNRAAQALVAAMLERYDARAVAHIVDHIRHYDLQSQAAAWAGPGLVLVGGRDRAVNGKLLGQLAPLRALPNWCIADLPEGGHCANLDATDAWRAALTAFWSASG</sequence>
<name>A0A178I3M1_9HYPH</name>
<keyword evidence="4" id="KW-1185">Reference proteome</keyword>
<dbReference type="EMBL" id="LVVY01000061">
    <property type="protein sequence ID" value="OAM79947.1"/>
    <property type="molecule type" value="Genomic_DNA"/>
</dbReference>
<evidence type="ECO:0000313" key="3">
    <source>
        <dbReference type="EMBL" id="OAM79947.1"/>
    </source>
</evidence>
<dbReference type="SUPFAM" id="SSF53474">
    <property type="entry name" value="alpha/beta-Hydrolases"/>
    <property type="match status" value="1"/>
</dbReference>
<dbReference type="InterPro" id="IPR050228">
    <property type="entry name" value="Carboxylesterase_BioH"/>
</dbReference>
<gene>
    <name evidence="3" type="ORF">A3840_02320</name>
</gene>
<organism evidence="3 4">
    <name type="scientific">Devosia elaeis</name>
    <dbReference type="NCBI Taxonomy" id="1770058"/>
    <lineage>
        <taxon>Bacteria</taxon>
        <taxon>Pseudomonadati</taxon>
        <taxon>Pseudomonadota</taxon>
        <taxon>Alphaproteobacteria</taxon>
        <taxon>Hyphomicrobiales</taxon>
        <taxon>Devosiaceae</taxon>
        <taxon>Devosia</taxon>
    </lineage>
</organism>
<dbReference type="OrthoDB" id="9791366at2"/>
<dbReference type="PANTHER" id="PTHR43194:SF2">
    <property type="entry name" value="PEROXISOMAL MEMBRANE PROTEIN LPX1"/>
    <property type="match status" value="1"/>
</dbReference>
<accession>A0A178I3M1</accession>